<name>K7L4P0_SOYBN</name>
<evidence type="ECO:0000256" key="3">
    <source>
        <dbReference type="ARBA" id="ARBA00022723"/>
    </source>
</evidence>
<evidence type="ECO:0000313" key="10">
    <source>
        <dbReference type="Proteomes" id="UP000008827"/>
    </source>
</evidence>
<dbReference type="PaxDb" id="3847-GLYMA08G03381.1"/>
<keyword evidence="3" id="KW-0479">Metal-binding</keyword>
<evidence type="ECO:0000313" key="9">
    <source>
        <dbReference type="EnsemblPlants" id="KRH41438"/>
    </source>
</evidence>
<gene>
    <name evidence="8" type="ORF">GLYMA_08G029900</name>
</gene>
<evidence type="ECO:0000256" key="1">
    <source>
        <dbReference type="ARBA" id="ARBA00001936"/>
    </source>
</evidence>
<dbReference type="eggNOG" id="KOG2737">
    <property type="taxonomic scope" value="Eukaryota"/>
</dbReference>
<dbReference type="InParanoid" id="K7L4P0"/>
<keyword evidence="4" id="KW-0378">Hydrolase</keyword>
<sequence>MPHGLGHFLGIDTHDPGGYLKGLERRKEPGLKSLWTIRDLREGMVITVEPGCYFIDALLLPAMNSPETSEFLNQEAINRFKCFGGVRIESDVCPREIQEIEAVMAGAPWPAKKTSTHVGNGLQILV</sequence>
<dbReference type="InterPro" id="IPR036005">
    <property type="entry name" value="Creatinase/aminopeptidase-like"/>
</dbReference>
<dbReference type="GO" id="GO:0008237">
    <property type="term" value="F:metallopeptidase activity"/>
    <property type="evidence" value="ECO:0007669"/>
    <property type="project" value="UniProtKB-KW"/>
</dbReference>
<dbReference type="InterPro" id="IPR000994">
    <property type="entry name" value="Pept_M24"/>
</dbReference>
<dbReference type="GO" id="GO:0046872">
    <property type="term" value="F:metal ion binding"/>
    <property type="evidence" value="ECO:0007669"/>
    <property type="project" value="UniProtKB-KW"/>
</dbReference>
<dbReference type="Proteomes" id="UP000008827">
    <property type="component" value="Chromosome 8"/>
</dbReference>
<accession>K7L4P0</accession>
<evidence type="ECO:0000256" key="6">
    <source>
        <dbReference type="ARBA" id="ARBA00023211"/>
    </source>
</evidence>
<evidence type="ECO:0000256" key="2">
    <source>
        <dbReference type="ARBA" id="ARBA00022670"/>
    </source>
</evidence>
<dbReference type="PANTHER" id="PTHR48480">
    <property type="match status" value="1"/>
</dbReference>
<keyword evidence="6" id="KW-0464">Manganese</keyword>
<dbReference type="SUPFAM" id="SSF55920">
    <property type="entry name" value="Creatinase/aminopeptidase"/>
    <property type="match status" value="1"/>
</dbReference>
<dbReference type="EnsemblPlants" id="KRH41438">
    <property type="protein sequence ID" value="KRH41438"/>
    <property type="gene ID" value="GLYMA_08G029900"/>
</dbReference>
<dbReference type="OMA" id="HFMASEE"/>
<proteinExistence type="predicted"/>
<protein>
    <recommendedName>
        <fullName evidence="7">Peptidase M24 domain-containing protein</fullName>
    </recommendedName>
</protein>
<reference evidence="9" key="2">
    <citation type="submission" date="2018-02" db="UniProtKB">
        <authorList>
            <consortium name="EnsemblPlants"/>
        </authorList>
    </citation>
    <scope>IDENTIFICATION</scope>
    <source>
        <strain evidence="9">Williams 82</strain>
    </source>
</reference>
<keyword evidence="2" id="KW-0645">Protease</keyword>
<keyword evidence="10" id="KW-1185">Reference proteome</keyword>
<dbReference type="AlphaFoldDB" id="K7L4P0"/>
<dbReference type="STRING" id="3847.K7L4P0"/>
<dbReference type="Pfam" id="PF00557">
    <property type="entry name" value="Peptidase_M24"/>
    <property type="match status" value="1"/>
</dbReference>
<evidence type="ECO:0000313" key="8">
    <source>
        <dbReference type="EMBL" id="KRH41438.1"/>
    </source>
</evidence>
<feature type="domain" description="Peptidase M24" evidence="7">
    <location>
        <begin position="2"/>
        <end position="92"/>
    </location>
</feature>
<reference evidence="8" key="3">
    <citation type="submission" date="2018-07" db="EMBL/GenBank/DDBJ databases">
        <title>WGS assembly of Glycine max.</title>
        <authorList>
            <person name="Schmutz J."/>
            <person name="Cannon S."/>
            <person name="Schlueter J."/>
            <person name="Ma J."/>
            <person name="Mitros T."/>
            <person name="Nelson W."/>
            <person name="Hyten D."/>
            <person name="Song Q."/>
            <person name="Thelen J."/>
            <person name="Cheng J."/>
            <person name="Xu D."/>
            <person name="Hellsten U."/>
            <person name="May G."/>
            <person name="Yu Y."/>
            <person name="Sakurai T."/>
            <person name="Umezawa T."/>
            <person name="Bhattacharyya M."/>
            <person name="Sandhu D."/>
            <person name="Valliyodan B."/>
            <person name="Lindquist E."/>
            <person name="Peto M."/>
            <person name="Grant D."/>
            <person name="Shu S."/>
            <person name="Goodstein D."/>
            <person name="Barry K."/>
            <person name="Futrell-Griggs M."/>
            <person name="Abernathy B."/>
            <person name="Du J."/>
            <person name="Tian Z."/>
            <person name="Zhu L."/>
            <person name="Gill N."/>
            <person name="Joshi T."/>
            <person name="Libault M."/>
            <person name="Sethuraman A."/>
            <person name="Zhang X."/>
            <person name="Shinozaki K."/>
            <person name="Nguyen H."/>
            <person name="Wing R."/>
            <person name="Cregan P."/>
            <person name="Specht J."/>
            <person name="Grimwood J."/>
            <person name="Rokhsar D."/>
            <person name="Stacey G."/>
            <person name="Shoemaker R."/>
            <person name="Jackson S."/>
        </authorList>
    </citation>
    <scope>NUCLEOTIDE SEQUENCE</scope>
    <source>
        <tissue evidence="8">Callus</tissue>
    </source>
</reference>
<evidence type="ECO:0000256" key="4">
    <source>
        <dbReference type="ARBA" id="ARBA00022801"/>
    </source>
</evidence>
<reference evidence="8 9" key="1">
    <citation type="journal article" date="2010" name="Nature">
        <title>Genome sequence of the palaeopolyploid soybean.</title>
        <authorList>
            <person name="Schmutz J."/>
            <person name="Cannon S.B."/>
            <person name="Schlueter J."/>
            <person name="Ma J."/>
            <person name="Mitros T."/>
            <person name="Nelson W."/>
            <person name="Hyten D.L."/>
            <person name="Song Q."/>
            <person name="Thelen J.J."/>
            <person name="Cheng J."/>
            <person name="Xu D."/>
            <person name="Hellsten U."/>
            <person name="May G.D."/>
            <person name="Yu Y."/>
            <person name="Sakurai T."/>
            <person name="Umezawa T."/>
            <person name="Bhattacharyya M.K."/>
            <person name="Sandhu D."/>
            <person name="Valliyodan B."/>
            <person name="Lindquist E."/>
            <person name="Peto M."/>
            <person name="Grant D."/>
            <person name="Shu S."/>
            <person name="Goodstein D."/>
            <person name="Barry K."/>
            <person name="Futrell-Griggs M."/>
            <person name="Abernathy B."/>
            <person name="Du J."/>
            <person name="Tian Z."/>
            <person name="Zhu L."/>
            <person name="Gill N."/>
            <person name="Joshi T."/>
            <person name="Libault M."/>
            <person name="Sethuraman A."/>
            <person name="Zhang X.-C."/>
            <person name="Shinozaki K."/>
            <person name="Nguyen H.T."/>
            <person name="Wing R.A."/>
            <person name="Cregan P."/>
            <person name="Specht J."/>
            <person name="Grimwood J."/>
            <person name="Rokhsar D."/>
            <person name="Stacey G."/>
            <person name="Shoemaker R.C."/>
            <person name="Jackson S.A."/>
        </authorList>
    </citation>
    <scope>NUCLEOTIDE SEQUENCE [LARGE SCALE GENOMIC DNA]</scope>
    <source>
        <strain evidence="9">cv. Williams 82</strain>
        <tissue evidence="8">Callus</tissue>
    </source>
</reference>
<dbReference type="EMBL" id="CM000841">
    <property type="protein sequence ID" value="KRH41438.1"/>
    <property type="molecule type" value="Genomic_DNA"/>
</dbReference>
<dbReference type="Gramene" id="KRH41438">
    <property type="protein sequence ID" value="KRH41438"/>
    <property type="gene ID" value="GLYMA_08G029900"/>
</dbReference>
<evidence type="ECO:0000259" key="7">
    <source>
        <dbReference type="Pfam" id="PF00557"/>
    </source>
</evidence>
<dbReference type="GO" id="GO:0006508">
    <property type="term" value="P:proteolysis"/>
    <property type="evidence" value="ECO:0007669"/>
    <property type="project" value="UniProtKB-KW"/>
</dbReference>
<dbReference type="SMR" id="K7L4P0"/>
<keyword evidence="5" id="KW-0482">Metalloprotease</keyword>
<dbReference type="Gene3D" id="3.90.230.10">
    <property type="entry name" value="Creatinase/methionine aminopeptidase superfamily"/>
    <property type="match status" value="1"/>
</dbReference>
<dbReference type="InterPro" id="IPR052433">
    <property type="entry name" value="X-Pro_dipept-like"/>
</dbReference>
<dbReference type="OrthoDB" id="10261878at2759"/>
<evidence type="ECO:0000256" key="5">
    <source>
        <dbReference type="ARBA" id="ARBA00023049"/>
    </source>
</evidence>
<organism evidence="9">
    <name type="scientific">Glycine max</name>
    <name type="common">Soybean</name>
    <name type="synonym">Glycine hispida</name>
    <dbReference type="NCBI Taxonomy" id="3847"/>
    <lineage>
        <taxon>Eukaryota</taxon>
        <taxon>Viridiplantae</taxon>
        <taxon>Streptophyta</taxon>
        <taxon>Embryophyta</taxon>
        <taxon>Tracheophyta</taxon>
        <taxon>Spermatophyta</taxon>
        <taxon>Magnoliopsida</taxon>
        <taxon>eudicotyledons</taxon>
        <taxon>Gunneridae</taxon>
        <taxon>Pentapetalae</taxon>
        <taxon>rosids</taxon>
        <taxon>fabids</taxon>
        <taxon>Fabales</taxon>
        <taxon>Fabaceae</taxon>
        <taxon>Papilionoideae</taxon>
        <taxon>50 kb inversion clade</taxon>
        <taxon>NPAAA clade</taxon>
        <taxon>indigoferoid/millettioid clade</taxon>
        <taxon>Phaseoleae</taxon>
        <taxon>Glycine</taxon>
        <taxon>Glycine subgen. Soja</taxon>
    </lineage>
</organism>
<dbReference type="PANTHER" id="PTHR48480:SF2">
    <property type="entry name" value="PEPTIDASE D"/>
    <property type="match status" value="1"/>
</dbReference>
<comment type="cofactor">
    <cofactor evidence="1">
        <name>Mn(2+)</name>
        <dbReference type="ChEBI" id="CHEBI:29035"/>
    </cofactor>
</comment>